<keyword evidence="4" id="KW-0808">Transferase</keyword>
<keyword evidence="5 6" id="KW-0833">Ubl conjugation pathway</keyword>
<dbReference type="EC" id="2.3.2.26" evidence="3"/>
<evidence type="ECO:0000313" key="10">
    <source>
        <dbReference type="Proteomes" id="UP000324800"/>
    </source>
</evidence>
<dbReference type="GO" id="GO:0006511">
    <property type="term" value="P:ubiquitin-dependent protein catabolic process"/>
    <property type="evidence" value="ECO:0007669"/>
    <property type="project" value="TreeGrafter"/>
</dbReference>
<evidence type="ECO:0000256" key="5">
    <source>
        <dbReference type="ARBA" id="ARBA00022786"/>
    </source>
</evidence>
<dbReference type="PROSITE" id="PS50237">
    <property type="entry name" value="HECT"/>
    <property type="match status" value="1"/>
</dbReference>
<dbReference type="GO" id="GO:0005737">
    <property type="term" value="C:cytoplasm"/>
    <property type="evidence" value="ECO:0007669"/>
    <property type="project" value="TreeGrafter"/>
</dbReference>
<dbReference type="InterPro" id="IPR000569">
    <property type="entry name" value="HECT_dom"/>
</dbReference>
<proteinExistence type="predicted"/>
<dbReference type="InterPro" id="IPR050409">
    <property type="entry name" value="E3_ubiq-protein_ligase"/>
</dbReference>
<dbReference type="GO" id="GO:0000209">
    <property type="term" value="P:protein polyubiquitination"/>
    <property type="evidence" value="ECO:0007669"/>
    <property type="project" value="TreeGrafter"/>
</dbReference>
<accession>A0A5J4V3C1</accession>
<dbReference type="EMBL" id="SNRW01009840">
    <property type="protein sequence ID" value="KAA6377416.1"/>
    <property type="molecule type" value="Genomic_DNA"/>
</dbReference>
<organism evidence="9 10">
    <name type="scientific">Streblomastix strix</name>
    <dbReference type="NCBI Taxonomy" id="222440"/>
    <lineage>
        <taxon>Eukaryota</taxon>
        <taxon>Metamonada</taxon>
        <taxon>Preaxostyla</taxon>
        <taxon>Oxymonadida</taxon>
        <taxon>Streblomastigidae</taxon>
        <taxon>Streblomastix</taxon>
    </lineage>
</organism>
<comment type="catalytic activity">
    <reaction evidence="1">
        <text>S-ubiquitinyl-[E2 ubiquitin-conjugating enzyme]-L-cysteine + [acceptor protein]-L-lysine = [E2 ubiquitin-conjugating enzyme]-L-cysteine + N(6)-ubiquitinyl-[acceptor protein]-L-lysine.</text>
        <dbReference type="EC" id="2.3.2.26"/>
    </reaction>
</comment>
<reference evidence="9 10" key="1">
    <citation type="submission" date="2019-03" db="EMBL/GenBank/DDBJ databases">
        <title>Single cell metagenomics reveals metabolic interactions within the superorganism composed of flagellate Streblomastix strix and complex community of Bacteroidetes bacteria on its surface.</title>
        <authorList>
            <person name="Treitli S.C."/>
            <person name="Kolisko M."/>
            <person name="Husnik F."/>
            <person name="Keeling P."/>
            <person name="Hampl V."/>
        </authorList>
    </citation>
    <scope>NUCLEOTIDE SEQUENCE [LARGE SCALE GENOMIC DNA]</scope>
    <source>
        <strain evidence="9">ST1C</strain>
    </source>
</reference>
<dbReference type="PANTHER" id="PTHR11254:SF67">
    <property type="entry name" value="E3 UBIQUITIN-PROTEIN LIGASE HUWE1"/>
    <property type="match status" value="1"/>
</dbReference>
<comment type="caution">
    <text evidence="9">The sequence shown here is derived from an EMBL/GenBank/DDBJ whole genome shotgun (WGS) entry which is preliminary data.</text>
</comment>
<dbReference type="Pfam" id="PF00632">
    <property type="entry name" value="HECT"/>
    <property type="match status" value="1"/>
</dbReference>
<dbReference type="GO" id="GO:0061630">
    <property type="term" value="F:ubiquitin protein ligase activity"/>
    <property type="evidence" value="ECO:0007669"/>
    <property type="project" value="UniProtKB-EC"/>
</dbReference>
<dbReference type="SUPFAM" id="SSF56204">
    <property type="entry name" value="Hect, E3 ligase catalytic domain"/>
    <property type="match status" value="1"/>
</dbReference>
<evidence type="ECO:0000259" key="8">
    <source>
        <dbReference type="PROSITE" id="PS50237"/>
    </source>
</evidence>
<evidence type="ECO:0000256" key="2">
    <source>
        <dbReference type="ARBA" id="ARBA00004906"/>
    </source>
</evidence>
<feature type="active site" description="Glycyl thioester intermediate" evidence="6">
    <location>
        <position position="93"/>
    </location>
</feature>
<feature type="region of interest" description="Disordered" evidence="7">
    <location>
        <begin position="291"/>
        <end position="313"/>
    </location>
</feature>
<evidence type="ECO:0000256" key="1">
    <source>
        <dbReference type="ARBA" id="ARBA00000885"/>
    </source>
</evidence>
<protein>
    <recommendedName>
        <fullName evidence="3">HECT-type E3 ubiquitin transferase</fullName>
        <ecNumber evidence="3">2.3.2.26</ecNumber>
    </recommendedName>
</protein>
<evidence type="ECO:0000256" key="6">
    <source>
        <dbReference type="PROSITE-ProRule" id="PRU00104"/>
    </source>
</evidence>
<dbReference type="PANTHER" id="PTHR11254">
    <property type="entry name" value="HECT DOMAIN UBIQUITIN-PROTEIN LIGASE"/>
    <property type="match status" value="1"/>
</dbReference>
<name>A0A5J4V3C1_9EUKA</name>
<evidence type="ECO:0000256" key="7">
    <source>
        <dbReference type="SAM" id="MobiDB-lite"/>
    </source>
</evidence>
<evidence type="ECO:0000256" key="3">
    <source>
        <dbReference type="ARBA" id="ARBA00012485"/>
    </source>
</evidence>
<evidence type="ECO:0000313" key="9">
    <source>
        <dbReference type="EMBL" id="KAA6377416.1"/>
    </source>
</evidence>
<dbReference type="InterPro" id="IPR035983">
    <property type="entry name" value="Hect_E3_ubiquitin_ligase"/>
</dbReference>
<dbReference type="AlphaFoldDB" id="A0A5J4V3C1"/>
<dbReference type="Gene3D" id="3.30.2410.10">
    <property type="entry name" value="Hect, E3 ligase catalytic domain"/>
    <property type="match status" value="1"/>
</dbReference>
<gene>
    <name evidence="9" type="ORF">EZS28_027058</name>
</gene>
<feature type="domain" description="HECT" evidence="8">
    <location>
        <begin position="1"/>
        <end position="112"/>
    </location>
</feature>
<dbReference type="Proteomes" id="UP000324800">
    <property type="component" value="Unassembled WGS sequence"/>
</dbReference>
<evidence type="ECO:0000256" key="4">
    <source>
        <dbReference type="ARBA" id="ARBA00022679"/>
    </source>
</evidence>
<sequence length="594" mass="67327">MLCGVDQIDLEDWKANTDYIGGYRSNSPQILFFWDMILGMCNEQRAQLLQFATGTTLLPPGGFMNLMGSMGPRKFTIYRSTKGTQYLPNVHICFKLIDHPPYQTNEIYMQMLNYRDAAYDSKLNQIDPNDPTTIDRSAYDEYSHFDLIRTFSYGGISLPATVQQIFTPVPPRRQIKDIQLRQINHIIYHWVHCVGEFPDPLSPVGDSTSKHIQPPPTSGLQPSRFFEPCFALSMLKRGNALDRQIVTNESTIIPPPAFHHQPFVEPYPNGMSVMGVTIQIKLKQLQKDQRDAELEEDFQESQYGSNADSDGRKPKYQLIKEKDDEIMGRGQGGEKYDWGIDWEGYDVCEEDETLLKIDVDIKTRAAGIPGTQEIVPIPPLQSAKVDPQREKDIQIELLDNEKKLYLGQQRYIDEISGVVLNIDFEKRELMLADGSLVPYDMLIKSAGLQDQPLKRLSQPIAEKNFHVDVTDGAITMNDEADAIRLQRFIHKPTQPGGKKWLEDEDEICAIYGATLRAYSVLHGLLQVDVPGKRLLLFIKQPADPDANSLNHERRIDAGKKYLSEAGVKIVDGWNAISAHSELGKIPIGPDDEEY</sequence>
<comment type="pathway">
    <text evidence="2">Protein modification; protein ubiquitination.</text>
</comment>